<keyword evidence="3" id="KW-1003">Cell membrane</keyword>
<evidence type="ECO:0000256" key="7">
    <source>
        <dbReference type="SAM" id="MobiDB-lite"/>
    </source>
</evidence>
<name>A0A3P8WYW9_CYNSE</name>
<organism evidence="9 10">
    <name type="scientific">Cynoglossus semilaevis</name>
    <name type="common">Tongue sole</name>
    <dbReference type="NCBI Taxonomy" id="244447"/>
    <lineage>
        <taxon>Eukaryota</taxon>
        <taxon>Metazoa</taxon>
        <taxon>Chordata</taxon>
        <taxon>Craniata</taxon>
        <taxon>Vertebrata</taxon>
        <taxon>Euteleostomi</taxon>
        <taxon>Actinopterygii</taxon>
        <taxon>Neopterygii</taxon>
        <taxon>Teleostei</taxon>
        <taxon>Neoteleostei</taxon>
        <taxon>Acanthomorphata</taxon>
        <taxon>Carangaria</taxon>
        <taxon>Pleuronectiformes</taxon>
        <taxon>Pleuronectoidei</taxon>
        <taxon>Cynoglossidae</taxon>
        <taxon>Cynoglossinae</taxon>
        <taxon>Cynoglossus</taxon>
    </lineage>
</organism>
<comment type="subcellular location">
    <subcellularLocation>
        <location evidence="1">Cell membrane</location>
        <topology evidence="1">Single-pass membrane protein</topology>
    </subcellularLocation>
</comment>
<dbReference type="AlphaFoldDB" id="A0A3P8WYW9"/>
<evidence type="ECO:0000256" key="2">
    <source>
        <dbReference type="ARBA" id="ARBA00008688"/>
    </source>
</evidence>
<comment type="similarity">
    <text evidence="2">Belongs to the RELT family.</text>
</comment>
<reference evidence="9" key="2">
    <citation type="submission" date="2025-08" db="UniProtKB">
        <authorList>
            <consortium name="Ensembl"/>
        </authorList>
    </citation>
    <scope>IDENTIFICATION</scope>
</reference>
<dbReference type="InterPro" id="IPR022248">
    <property type="entry name" value="TNF_rcpt_RELT"/>
</dbReference>
<dbReference type="InterPro" id="IPR042313">
    <property type="entry name" value="RELL2"/>
</dbReference>
<reference evidence="9 10" key="1">
    <citation type="journal article" date="2014" name="Nat. Genet.">
        <title>Whole-genome sequence of a flatfish provides insights into ZW sex chromosome evolution and adaptation to a benthic lifestyle.</title>
        <authorList>
            <person name="Chen S."/>
            <person name="Zhang G."/>
            <person name="Shao C."/>
            <person name="Huang Q."/>
            <person name="Liu G."/>
            <person name="Zhang P."/>
            <person name="Song W."/>
            <person name="An N."/>
            <person name="Chalopin D."/>
            <person name="Volff J.N."/>
            <person name="Hong Y."/>
            <person name="Li Q."/>
            <person name="Sha Z."/>
            <person name="Zhou H."/>
            <person name="Xie M."/>
            <person name="Yu Q."/>
            <person name="Liu Y."/>
            <person name="Xiang H."/>
            <person name="Wang N."/>
            <person name="Wu K."/>
            <person name="Yang C."/>
            <person name="Zhou Q."/>
            <person name="Liao X."/>
            <person name="Yang L."/>
            <person name="Hu Q."/>
            <person name="Zhang J."/>
            <person name="Meng L."/>
            <person name="Jin L."/>
            <person name="Tian Y."/>
            <person name="Lian J."/>
            <person name="Yang J."/>
            <person name="Miao G."/>
            <person name="Liu S."/>
            <person name="Liang Z."/>
            <person name="Yan F."/>
            <person name="Li Y."/>
            <person name="Sun B."/>
            <person name="Zhang H."/>
            <person name="Zhang J."/>
            <person name="Zhu Y."/>
            <person name="Du M."/>
            <person name="Zhao Y."/>
            <person name="Schartl M."/>
            <person name="Tang Q."/>
            <person name="Wang J."/>
        </authorList>
    </citation>
    <scope>NUCLEOTIDE SEQUENCE</scope>
</reference>
<dbReference type="Proteomes" id="UP000265120">
    <property type="component" value="Chromosome 15"/>
</dbReference>
<evidence type="ECO:0000256" key="8">
    <source>
        <dbReference type="SAM" id="Phobius"/>
    </source>
</evidence>
<keyword evidence="6 8" id="KW-0472">Membrane</keyword>
<dbReference type="Ensembl" id="ENSCSET00000032182.1">
    <property type="protein sequence ID" value="ENSCSEP00000031772.1"/>
    <property type="gene ID" value="ENSCSEG00000020369.1"/>
</dbReference>
<accession>A0A3P8WYW9</accession>
<keyword evidence="5 8" id="KW-1133">Transmembrane helix</keyword>
<dbReference type="Pfam" id="PF12606">
    <property type="entry name" value="RELT"/>
    <property type="match status" value="1"/>
</dbReference>
<keyword evidence="4 8" id="KW-0812">Transmembrane</keyword>
<dbReference type="InParanoid" id="A0A3P8WYW9"/>
<dbReference type="GO" id="GO:0010811">
    <property type="term" value="P:positive regulation of cell-substrate adhesion"/>
    <property type="evidence" value="ECO:0007669"/>
    <property type="project" value="TreeGrafter"/>
</dbReference>
<feature type="compositionally biased region" description="Acidic residues" evidence="7">
    <location>
        <begin position="51"/>
        <end position="62"/>
    </location>
</feature>
<dbReference type="PANTHER" id="PTHR31481">
    <property type="entry name" value="RELT-LIKE PROTEIN 2 RELL2"/>
    <property type="match status" value="1"/>
</dbReference>
<feature type="compositionally biased region" description="Acidic residues" evidence="7">
    <location>
        <begin position="277"/>
        <end position="287"/>
    </location>
</feature>
<dbReference type="GO" id="GO:0005886">
    <property type="term" value="C:plasma membrane"/>
    <property type="evidence" value="ECO:0007669"/>
    <property type="project" value="UniProtKB-SubCell"/>
</dbReference>
<evidence type="ECO:0000313" key="9">
    <source>
        <dbReference type="Ensembl" id="ENSCSEP00000031772.1"/>
    </source>
</evidence>
<feature type="region of interest" description="Disordered" evidence="7">
    <location>
        <begin position="49"/>
        <end position="74"/>
    </location>
</feature>
<evidence type="ECO:0000313" key="10">
    <source>
        <dbReference type="Proteomes" id="UP000265120"/>
    </source>
</evidence>
<evidence type="ECO:0000256" key="1">
    <source>
        <dbReference type="ARBA" id="ARBA00004162"/>
    </source>
</evidence>
<reference evidence="9" key="3">
    <citation type="submission" date="2025-09" db="UniProtKB">
        <authorList>
            <consortium name="Ensembl"/>
        </authorList>
    </citation>
    <scope>IDENTIFICATION</scope>
</reference>
<feature type="region of interest" description="Disordered" evidence="7">
    <location>
        <begin position="247"/>
        <end position="496"/>
    </location>
</feature>
<dbReference type="GO" id="GO:1900745">
    <property type="term" value="P:positive regulation of p38MAPK cascade"/>
    <property type="evidence" value="ECO:0007669"/>
    <property type="project" value="InterPro"/>
</dbReference>
<dbReference type="GeneTree" id="ENSGT00940000160541"/>
<proteinExistence type="inferred from homology"/>
<evidence type="ECO:0000256" key="5">
    <source>
        <dbReference type="ARBA" id="ARBA00022989"/>
    </source>
</evidence>
<evidence type="ECO:0000256" key="6">
    <source>
        <dbReference type="ARBA" id="ARBA00023136"/>
    </source>
</evidence>
<feature type="compositionally biased region" description="Polar residues" evidence="7">
    <location>
        <begin position="334"/>
        <end position="355"/>
    </location>
</feature>
<keyword evidence="10" id="KW-1185">Reference proteome</keyword>
<dbReference type="PANTHER" id="PTHR31481:SF0">
    <property type="entry name" value="RELT-LIKE PROTEIN 2"/>
    <property type="match status" value="1"/>
</dbReference>
<evidence type="ECO:0000256" key="3">
    <source>
        <dbReference type="ARBA" id="ARBA00022475"/>
    </source>
</evidence>
<feature type="region of interest" description="Disordered" evidence="7">
    <location>
        <begin position="546"/>
        <end position="567"/>
    </location>
</feature>
<feature type="compositionally biased region" description="Polar residues" evidence="7">
    <location>
        <begin position="391"/>
        <end position="401"/>
    </location>
</feature>
<feature type="transmembrane region" description="Helical" evidence="8">
    <location>
        <begin position="16"/>
        <end position="39"/>
    </location>
</feature>
<protein>
    <submittedName>
        <fullName evidence="9">Uncharacterized LOC103391476</fullName>
    </submittedName>
</protein>
<sequence>MTDLEASVVGEPPPSYIIFLVVFLFFLTGLSGFLLCHLLKRRGYRCRTGDVDSEEEEEEEEEEKKLGGAEDEENQDTVEQILKCIIENEANMEAFNEMLGNRNVCVHHDPRFRKESIGSVPPHHHTVHSGTEHDSCHLCAQGRSKKGRRHSRTQRFKQRPGEQTVFSVGRFRVIHTDKKLHGSSTAVVGSGDPLDQSQDAEAGYNLRNMFKDVRPTSDTTNGFVPNMGKRRRSGTIFGLRRVSDPVGLRATEQSTSRQGGGLKFAFQKQPVVPEELVQGEDPEETEDEKVPHRETGRVSSLPSRRKRESQRSVSVSEPQLDRLVGPPAVAVPHSLTQGSADPGPVQTSTPTTAGFTSAPPKGFPVTQSPPDPCSSPEVEAGRGSSLAFISLGSSPQSSLQNRTPSSSSVSEAPSSPREVPRRQVVTSGRSSSLPPPGAAVISQSPTLSRSRARAPPPHLRSGPGSEETLGPCEGGPKKHFSEDRPPPSPGGRISSTVVVRGGADGQREFSVVTMVEDQDGSRTEAAVGLRQDKDDMVEMEDIRDCRVTQGRGEDGGEDGGVQEVLHR</sequence>
<feature type="compositionally biased region" description="Low complexity" evidence="7">
    <location>
        <begin position="402"/>
        <end position="417"/>
    </location>
</feature>
<dbReference type="STRING" id="244447.ENSCSEP00000031772"/>
<evidence type="ECO:0000256" key="4">
    <source>
        <dbReference type="ARBA" id="ARBA00022692"/>
    </source>
</evidence>
<feature type="compositionally biased region" description="Basic and acidic residues" evidence="7">
    <location>
        <begin position="475"/>
        <end position="485"/>
    </location>
</feature>